<gene>
    <name evidence="1" type="ORF">HNR21_000828</name>
</gene>
<protein>
    <submittedName>
        <fullName evidence="1">Uncharacterized protein</fullName>
    </submittedName>
</protein>
<dbReference type="AlphaFoldDB" id="A0A7W3MU56"/>
<evidence type="ECO:0000313" key="1">
    <source>
        <dbReference type="EMBL" id="MBA9001946.1"/>
    </source>
</evidence>
<name>A0A7W3MU56_9ACTN</name>
<evidence type="ECO:0000313" key="2">
    <source>
        <dbReference type="Proteomes" id="UP000539313"/>
    </source>
</evidence>
<proteinExistence type="predicted"/>
<organism evidence="1 2">
    <name type="scientific">Thermomonospora cellulosilytica</name>
    <dbReference type="NCBI Taxonomy" id="1411118"/>
    <lineage>
        <taxon>Bacteria</taxon>
        <taxon>Bacillati</taxon>
        <taxon>Actinomycetota</taxon>
        <taxon>Actinomycetes</taxon>
        <taxon>Streptosporangiales</taxon>
        <taxon>Thermomonosporaceae</taxon>
        <taxon>Thermomonospora</taxon>
    </lineage>
</organism>
<reference evidence="1 2" key="1">
    <citation type="submission" date="2020-08" db="EMBL/GenBank/DDBJ databases">
        <title>Sequencing the genomes of 1000 actinobacteria strains.</title>
        <authorList>
            <person name="Klenk H.-P."/>
        </authorList>
    </citation>
    <scope>NUCLEOTIDE SEQUENCE [LARGE SCALE GENOMIC DNA]</scope>
    <source>
        <strain evidence="1 2">DSM 45823</strain>
    </source>
</reference>
<accession>A0A7W3MU56</accession>
<dbReference type="EMBL" id="JACJII010000001">
    <property type="protein sequence ID" value="MBA9001946.1"/>
    <property type="molecule type" value="Genomic_DNA"/>
</dbReference>
<comment type="caution">
    <text evidence="1">The sequence shown here is derived from an EMBL/GenBank/DDBJ whole genome shotgun (WGS) entry which is preliminary data.</text>
</comment>
<dbReference type="Proteomes" id="UP000539313">
    <property type="component" value="Unassembled WGS sequence"/>
</dbReference>
<keyword evidence="2" id="KW-1185">Reference proteome</keyword>
<sequence>MDDRQRVLLIWRHRFITDSWGWEEELAARYELDRVVRSPRIETCTAVHLDGPLAGTVTHYAINELGSRAGFALPPEKGRAEQGL</sequence>